<proteinExistence type="predicted"/>
<keyword evidence="6" id="KW-1185">Reference proteome</keyword>
<protein>
    <submittedName>
        <fullName evidence="5">MarR family transcriptional regulator</fullName>
    </submittedName>
</protein>
<dbReference type="GO" id="GO:0003700">
    <property type="term" value="F:DNA-binding transcription factor activity"/>
    <property type="evidence" value="ECO:0007669"/>
    <property type="project" value="InterPro"/>
</dbReference>
<dbReference type="Gene3D" id="1.10.10.10">
    <property type="entry name" value="Winged helix-like DNA-binding domain superfamily/Winged helix DNA-binding domain"/>
    <property type="match status" value="1"/>
</dbReference>
<dbReference type="AlphaFoldDB" id="A0A3R5V4T8"/>
<dbReference type="InterPro" id="IPR036388">
    <property type="entry name" value="WH-like_DNA-bd_sf"/>
</dbReference>
<dbReference type="Pfam" id="PF01047">
    <property type="entry name" value="MarR"/>
    <property type="match status" value="1"/>
</dbReference>
<dbReference type="PANTHER" id="PTHR42756:SF1">
    <property type="entry name" value="TRANSCRIPTIONAL REPRESSOR OF EMRAB OPERON"/>
    <property type="match status" value="1"/>
</dbReference>
<evidence type="ECO:0000259" key="4">
    <source>
        <dbReference type="PROSITE" id="PS50995"/>
    </source>
</evidence>
<evidence type="ECO:0000313" key="5">
    <source>
        <dbReference type="EMBL" id="QAA30212.1"/>
    </source>
</evidence>
<reference evidence="5 6" key="1">
    <citation type="submission" date="2018-01" db="EMBL/GenBank/DDBJ databases">
        <title>Genome Sequencing and Assembly of Anaerobacter polyendosporus strain CT4.</title>
        <authorList>
            <person name="Tachaapaikoon C."/>
            <person name="Sutheeworapong S."/>
            <person name="Jenjaroenpun P."/>
            <person name="Wongsurawat T."/>
            <person name="Nookeaw I."/>
            <person name="Cheawchanlertfa P."/>
            <person name="Kosugi A."/>
            <person name="Cheevadhanarak S."/>
            <person name="Ratanakhanokchai K."/>
        </authorList>
    </citation>
    <scope>NUCLEOTIDE SEQUENCE [LARGE SCALE GENOMIC DNA]</scope>
    <source>
        <strain evidence="5 6">CT4</strain>
    </source>
</reference>
<gene>
    <name evidence="5" type="ORF">C1I91_00015</name>
</gene>
<dbReference type="InterPro" id="IPR011991">
    <property type="entry name" value="ArsR-like_HTH"/>
</dbReference>
<dbReference type="PRINTS" id="PR00598">
    <property type="entry name" value="HTHMARR"/>
</dbReference>
<name>A0A3R5V4T8_9CLOT</name>
<dbReference type="KEGG" id="cmah:C1I91_00015"/>
<accession>A0A3R5V4T8</accession>
<dbReference type="SMART" id="SM00347">
    <property type="entry name" value="HTH_MARR"/>
    <property type="match status" value="1"/>
</dbReference>
<dbReference type="SUPFAM" id="SSF46785">
    <property type="entry name" value="Winged helix' DNA-binding domain"/>
    <property type="match status" value="1"/>
</dbReference>
<dbReference type="RefSeq" id="WP_128210665.1">
    <property type="nucleotide sequence ID" value="NZ_CP025746.1"/>
</dbReference>
<evidence type="ECO:0000256" key="2">
    <source>
        <dbReference type="ARBA" id="ARBA00023125"/>
    </source>
</evidence>
<dbReference type="InterPro" id="IPR000835">
    <property type="entry name" value="HTH_MarR-typ"/>
</dbReference>
<dbReference type="Proteomes" id="UP000286268">
    <property type="component" value="Chromosome"/>
</dbReference>
<dbReference type="CDD" id="cd00090">
    <property type="entry name" value="HTH_ARSR"/>
    <property type="match status" value="1"/>
</dbReference>
<dbReference type="InterPro" id="IPR036390">
    <property type="entry name" value="WH_DNA-bd_sf"/>
</dbReference>
<keyword evidence="3" id="KW-0804">Transcription</keyword>
<dbReference type="OrthoDB" id="49580at2"/>
<evidence type="ECO:0000256" key="1">
    <source>
        <dbReference type="ARBA" id="ARBA00023015"/>
    </source>
</evidence>
<dbReference type="EMBL" id="CP025746">
    <property type="protein sequence ID" value="QAA30212.1"/>
    <property type="molecule type" value="Genomic_DNA"/>
</dbReference>
<dbReference type="PANTHER" id="PTHR42756">
    <property type="entry name" value="TRANSCRIPTIONAL REGULATOR, MARR"/>
    <property type="match status" value="1"/>
</dbReference>
<organism evidence="5 6">
    <name type="scientific">Clostridium manihotivorum</name>
    <dbReference type="NCBI Taxonomy" id="2320868"/>
    <lineage>
        <taxon>Bacteria</taxon>
        <taxon>Bacillati</taxon>
        <taxon>Bacillota</taxon>
        <taxon>Clostridia</taxon>
        <taxon>Eubacteriales</taxon>
        <taxon>Clostridiaceae</taxon>
        <taxon>Clostridium</taxon>
    </lineage>
</organism>
<evidence type="ECO:0000313" key="6">
    <source>
        <dbReference type="Proteomes" id="UP000286268"/>
    </source>
</evidence>
<sequence>MEEANSGIIIIRKLKDIGKLMKKNNGNNFEAMNLTHSQGMLVGVLCHSGEMKVSDLSEKLGLSNSTVSGIIDRLEKQGLVERKRSKEDKRVVYVGVTEVFMNNFRENFNQIEKRFEQMVSSATEDEIETILKGLETLIKIMNCDPK</sequence>
<feature type="domain" description="HTH marR-type" evidence="4">
    <location>
        <begin position="1"/>
        <end position="139"/>
    </location>
</feature>
<keyword evidence="2" id="KW-0238">DNA-binding</keyword>
<dbReference type="PROSITE" id="PS50995">
    <property type="entry name" value="HTH_MARR_2"/>
    <property type="match status" value="1"/>
</dbReference>
<evidence type="ECO:0000256" key="3">
    <source>
        <dbReference type="ARBA" id="ARBA00023163"/>
    </source>
</evidence>
<dbReference type="GO" id="GO:0003677">
    <property type="term" value="F:DNA binding"/>
    <property type="evidence" value="ECO:0007669"/>
    <property type="project" value="UniProtKB-KW"/>
</dbReference>
<keyword evidence="1" id="KW-0805">Transcription regulation</keyword>